<protein>
    <recommendedName>
        <fullName evidence="2">SCP domain-containing protein</fullName>
    </recommendedName>
</protein>
<gene>
    <name evidence="3" type="ORF">CAP_1953</name>
</gene>
<feature type="region of interest" description="Disordered" evidence="1">
    <location>
        <begin position="34"/>
        <end position="119"/>
    </location>
</feature>
<dbReference type="RefSeq" id="WP_081864803.1">
    <property type="nucleotide sequence ID" value="NZ_ASRX01000016.1"/>
</dbReference>
<accession>A0A017TAW2</accession>
<proteinExistence type="predicted"/>
<evidence type="ECO:0000313" key="3">
    <source>
        <dbReference type="EMBL" id="EYF06423.1"/>
    </source>
</evidence>
<evidence type="ECO:0000256" key="1">
    <source>
        <dbReference type="SAM" id="MobiDB-lite"/>
    </source>
</evidence>
<dbReference type="STRING" id="1192034.CAP_1953"/>
<dbReference type="InterPro" id="IPR035940">
    <property type="entry name" value="CAP_sf"/>
</dbReference>
<keyword evidence="4" id="KW-1185">Reference proteome</keyword>
<dbReference type="Gene3D" id="3.40.33.10">
    <property type="entry name" value="CAP"/>
    <property type="match status" value="1"/>
</dbReference>
<evidence type="ECO:0000313" key="4">
    <source>
        <dbReference type="Proteomes" id="UP000019678"/>
    </source>
</evidence>
<dbReference type="PANTHER" id="PTHR31157:SF1">
    <property type="entry name" value="SCP DOMAIN-CONTAINING PROTEIN"/>
    <property type="match status" value="1"/>
</dbReference>
<dbReference type="SUPFAM" id="SSF55797">
    <property type="entry name" value="PR-1-like"/>
    <property type="match status" value="1"/>
</dbReference>
<reference evidence="3 4" key="1">
    <citation type="submission" date="2013-05" db="EMBL/GenBank/DDBJ databases">
        <title>Genome assembly of Chondromyces apiculatus DSM 436.</title>
        <authorList>
            <person name="Sharma G."/>
            <person name="Khatri I."/>
            <person name="Kaur C."/>
            <person name="Mayilraj S."/>
            <person name="Subramanian S."/>
        </authorList>
    </citation>
    <scope>NUCLEOTIDE SEQUENCE [LARGE SCALE GENOMIC DNA]</scope>
    <source>
        <strain evidence="3 4">DSM 436</strain>
    </source>
</reference>
<dbReference type="PROSITE" id="PS51257">
    <property type="entry name" value="PROKAR_LIPOPROTEIN"/>
    <property type="match status" value="1"/>
</dbReference>
<dbReference type="AlphaFoldDB" id="A0A017TAW2"/>
<dbReference type="PANTHER" id="PTHR31157">
    <property type="entry name" value="SCP DOMAIN-CONTAINING PROTEIN"/>
    <property type="match status" value="1"/>
</dbReference>
<dbReference type="CDD" id="cd05379">
    <property type="entry name" value="CAP_bacterial"/>
    <property type="match status" value="1"/>
</dbReference>
<dbReference type="Proteomes" id="UP000019678">
    <property type="component" value="Unassembled WGS sequence"/>
</dbReference>
<feature type="domain" description="SCP" evidence="2">
    <location>
        <begin position="344"/>
        <end position="454"/>
    </location>
</feature>
<dbReference type="eggNOG" id="COG2340">
    <property type="taxonomic scope" value="Bacteria"/>
</dbReference>
<dbReference type="Pfam" id="PF00188">
    <property type="entry name" value="CAP"/>
    <property type="match status" value="1"/>
</dbReference>
<comment type="caution">
    <text evidence="3">The sequence shown here is derived from an EMBL/GenBank/DDBJ whole genome shotgun (WGS) entry which is preliminary data.</text>
</comment>
<dbReference type="InterPro" id="IPR014044">
    <property type="entry name" value="CAP_dom"/>
</dbReference>
<sequence>MPKPTSAAPRLRNPRELALCALILTGCASEVLPPVDASDPFAASRPPFAASHAASHAAPYASAGGQPFPGAAPRAAPQPPGATPTGAPSAGAQGRGPQPPPLTWQPSTQSPQRAAPSPRDAALLGLCGIPDAALTEVARRNVERQILGLDILAADELLFTLRAAGDPHPWPRAWSVDGGPLPDADLTQRFSGWLSGWRTLGERRCGASRDTRPDGSEVVAVISIDALADLAPLPTTARVGQWLRLDGAMLVPASEVKLVLLGPRGEPRTLPASLHQGRIQGTFAVDQPGTWLVQILATVSTGPRPVLEAIVHAGTAPPTTFVRATAPGEGAAQGARDDADAMIRMMNAARISEGKPPLTRDPALDALALAHAVAMQKAGFVGHDVGQGDPSARLAAAGYVARVAGENVATSDRPEHAHRAIWASPSHRGNLLMGDYRRAGVGVVRDATGRVWVAELFAG</sequence>
<organism evidence="3 4">
    <name type="scientific">Chondromyces apiculatus DSM 436</name>
    <dbReference type="NCBI Taxonomy" id="1192034"/>
    <lineage>
        <taxon>Bacteria</taxon>
        <taxon>Pseudomonadati</taxon>
        <taxon>Myxococcota</taxon>
        <taxon>Polyangia</taxon>
        <taxon>Polyangiales</taxon>
        <taxon>Polyangiaceae</taxon>
        <taxon>Chondromyces</taxon>
    </lineage>
</organism>
<dbReference type="EMBL" id="ASRX01000016">
    <property type="protein sequence ID" value="EYF06423.1"/>
    <property type="molecule type" value="Genomic_DNA"/>
</dbReference>
<feature type="compositionally biased region" description="Low complexity" evidence="1">
    <location>
        <begin position="83"/>
        <end position="96"/>
    </location>
</feature>
<evidence type="ECO:0000259" key="2">
    <source>
        <dbReference type="Pfam" id="PF00188"/>
    </source>
</evidence>
<feature type="compositionally biased region" description="Low complexity" evidence="1">
    <location>
        <begin position="36"/>
        <end position="75"/>
    </location>
</feature>
<name>A0A017TAW2_9BACT</name>